<gene>
    <name evidence="17" type="ORF">g.16713</name>
</gene>
<evidence type="ECO:0000256" key="11">
    <source>
        <dbReference type="ARBA" id="ARBA00047984"/>
    </source>
</evidence>
<name>A0A1B6MQS9_9HEMI</name>
<feature type="domain" description="Helicase C-terminal" evidence="15">
    <location>
        <begin position="323"/>
        <end position="491"/>
    </location>
</feature>
<feature type="region of interest" description="Disordered" evidence="13">
    <location>
        <begin position="31"/>
        <end position="66"/>
    </location>
</feature>
<evidence type="ECO:0000256" key="1">
    <source>
        <dbReference type="ARBA" id="ARBA00004123"/>
    </source>
</evidence>
<dbReference type="AlphaFoldDB" id="A0A1B6MQS9"/>
<dbReference type="Gene3D" id="3.40.50.300">
    <property type="entry name" value="P-loop containing nucleotide triphosphate hydrolases"/>
    <property type="match status" value="2"/>
</dbReference>
<dbReference type="EC" id="3.6.4.13" evidence="3"/>
<proteinExistence type="predicted"/>
<evidence type="ECO:0000256" key="7">
    <source>
        <dbReference type="ARBA" id="ARBA00022806"/>
    </source>
</evidence>
<dbReference type="GO" id="GO:0005524">
    <property type="term" value="F:ATP binding"/>
    <property type="evidence" value="ECO:0007669"/>
    <property type="project" value="UniProtKB-KW"/>
</dbReference>
<dbReference type="InterPro" id="IPR011545">
    <property type="entry name" value="DEAD/DEAH_box_helicase_dom"/>
</dbReference>
<dbReference type="GO" id="GO:0003724">
    <property type="term" value="F:RNA helicase activity"/>
    <property type="evidence" value="ECO:0007669"/>
    <property type="project" value="UniProtKB-EC"/>
</dbReference>
<keyword evidence="6" id="KW-0378">Hydrolase</keyword>
<dbReference type="InterPro" id="IPR001650">
    <property type="entry name" value="Helicase_C-like"/>
</dbReference>
<feature type="domain" description="Helicase ATP-binding" evidence="14">
    <location>
        <begin position="142"/>
        <end position="312"/>
    </location>
</feature>
<reference evidence="17" key="1">
    <citation type="submission" date="2015-11" db="EMBL/GenBank/DDBJ databases">
        <title>De novo transcriptome assembly of four potential Pierce s Disease insect vectors from Arizona vineyards.</title>
        <authorList>
            <person name="Tassone E.E."/>
        </authorList>
    </citation>
    <scope>NUCLEOTIDE SEQUENCE</scope>
</reference>
<evidence type="ECO:0000256" key="10">
    <source>
        <dbReference type="ARBA" id="ARBA00023242"/>
    </source>
</evidence>
<dbReference type="InterPro" id="IPR027417">
    <property type="entry name" value="P-loop_NTPase"/>
</dbReference>
<feature type="short sequence motif" description="Q motif" evidence="12">
    <location>
        <begin position="109"/>
        <end position="137"/>
    </location>
</feature>
<dbReference type="GO" id="GO:0005634">
    <property type="term" value="C:nucleus"/>
    <property type="evidence" value="ECO:0007669"/>
    <property type="project" value="UniProtKB-SubCell"/>
</dbReference>
<comment type="catalytic activity">
    <reaction evidence="11">
        <text>ATP + H2O = ADP + phosphate + H(+)</text>
        <dbReference type="Rhea" id="RHEA:13065"/>
        <dbReference type="ChEBI" id="CHEBI:15377"/>
        <dbReference type="ChEBI" id="CHEBI:15378"/>
        <dbReference type="ChEBI" id="CHEBI:30616"/>
        <dbReference type="ChEBI" id="CHEBI:43474"/>
        <dbReference type="ChEBI" id="CHEBI:456216"/>
        <dbReference type="EC" id="3.6.4.13"/>
    </reaction>
</comment>
<evidence type="ECO:0000259" key="16">
    <source>
        <dbReference type="PROSITE" id="PS51195"/>
    </source>
</evidence>
<evidence type="ECO:0000256" key="8">
    <source>
        <dbReference type="ARBA" id="ARBA00022840"/>
    </source>
</evidence>
<dbReference type="GO" id="GO:0016787">
    <property type="term" value="F:hydrolase activity"/>
    <property type="evidence" value="ECO:0007669"/>
    <property type="project" value="UniProtKB-KW"/>
</dbReference>
<keyword evidence="7" id="KW-0347">Helicase</keyword>
<dbReference type="PROSITE" id="PS51194">
    <property type="entry name" value="HELICASE_CTER"/>
    <property type="match status" value="1"/>
</dbReference>
<evidence type="ECO:0000256" key="12">
    <source>
        <dbReference type="PROSITE-ProRule" id="PRU00552"/>
    </source>
</evidence>
<dbReference type="EMBL" id="GEBQ01001711">
    <property type="protein sequence ID" value="JAT38266.1"/>
    <property type="molecule type" value="Transcribed_RNA"/>
</dbReference>
<evidence type="ECO:0000313" key="17">
    <source>
        <dbReference type="EMBL" id="JAT38266.1"/>
    </source>
</evidence>
<sequence>MKNTSFLGLANWANQATLQEKLAKEVEKINISQGVESSQSKPTIQQKMPAPTESIPKPSSGSVSSEDSLVLSKAEASLLQKVVRKGLIISKHDIEVQRKDPTSPLYSVKSFEALHLKPELLKGVYEMGFNAPSKIQETALPTLLANPPQNMIAQSQSGTGKTAAFVLAMLSRVDPERNFPQVLCLSPTYELAIQIGDVAMKMCQFCSDIKLRFAIRGEEVPRGTILSEHIIIGTPGKVVDWALKFKFFDLSRIRVFVLDEADVMIATQGHQDQSFRIRKALPERCQMMFFSATYDEDVMEFAEAIVPNPVTIRLKREEESLDNIKQFYVECKSEDSKYAAIANIYGVATIGQAMIFCHTRRTASWLSERMSKDGHAVALLSGELTVEQRIAILDRFREGKEKVLITTNVLARGIDIEQVTIVVNFDLPIDQHGKADCETYLHRIGRTGRFGKAGLAINLVDGPQSRNVLKQIEEHFGKKIVPLNTDDVDEIEKLGNE</sequence>
<accession>A0A1B6MQS9</accession>
<dbReference type="FunFam" id="3.40.50.300:FF:000318">
    <property type="entry name" value="ATP-dependent RNA helicase DDX19B"/>
    <property type="match status" value="1"/>
</dbReference>
<dbReference type="Pfam" id="PF00270">
    <property type="entry name" value="DEAD"/>
    <property type="match status" value="1"/>
</dbReference>
<evidence type="ECO:0000256" key="2">
    <source>
        <dbReference type="ARBA" id="ARBA00004496"/>
    </source>
</evidence>
<keyword evidence="10" id="KW-0539">Nucleus</keyword>
<dbReference type="SMART" id="SM00490">
    <property type="entry name" value="HELICc"/>
    <property type="match status" value="1"/>
</dbReference>
<keyword evidence="9" id="KW-0694">RNA-binding</keyword>
<dbReference type="Pfam" id="PF00271">
    <property type="entry name" value="Helicase_C"/>
    <property type="match status" value="1"/>
</dbReference>
<feature type="compositionally biased region" description="Polar residues" evidence="13">
    <location>
        <begin position="31"/>
        <end position="46"/>
    </location>
</feature>
<dbReference type="SUPFAM" id="SSF52540">
    <property type="entry name" value="P-loop containing nucleoside triphosphate hydrolases"/>
    <property type="match status" value="1"/>
</dbReference>
<dbReference type="GO" id="GO:0005737">
    <property type="term" value="C:cytoplasm"/>
    <property type="evidence" value="ECO:0007669"/>
    <property type="project" value="UniProtKB-SubCell"/>
</dbReference>
<dbReference type="SMART" id="SM00487">
    <property type="entry name" value="DEXDc"/>
    <property type="match status" value="1"/>
</dbReference>
<keyword evidence="8" id="KW-0067">ATP-binding</keyword>
<dbReference type="PROSITE" id="PS51192">
    <property type="entry name" value="HELICASE_ATP_BIND_1"/>
    <property type="match status" value="1"/>
</dbReference>
<feature type="domain" description="DEAD-box RNA helicase Q" evidence="16">
    <location>
        <begin position="109"/>
        <end position="137"/>
    </location>
</feature>
<keyword evidence="5" id="KW-0547">Nucleotide-binding</keyword>
<evidence type="ECO:0000256" key="3">
    <source>
        <dbReference type="ARBA" id="ARBA00012552"/>
    </source>
</evidence>
<dbReference type="GO" id="GO:0003723">
    <property type="term" value="F:RNA binding"/>
    <property type="evidence" value="ECO:0007669"/>
    <property type="project" value="UniProtKB-KW"/>
</dbReference>
<dbReference type="GO" id="GO:0010468">
    <property type="term" value="P:regulation of gene expression"/>
    <property type="evidence" value="ECO:0007669"/>
    <property type="project" value="UniProtKB-ARBA"/>
</dbReference>
<dbReference type="PANTHER" id="PTHR47958">
    <property type="entry name" value="ATP-DEPENDENT RNA HELICASE DBP3"/>
    <property type="match status" value="1"/>
</dbReference>
<organism evidence="17">
    <name type="scientific">Graphocephala atropunctata</name>
    <dbReference type="NCBI Taxonomy" id="36148"/>
    <lineage>
        <taxon>Eukaryota</taxon>
        <taxon>Metazoa</taxon>
        <taxon>Ecdysozoa</taxon>
        <taxon>Arthropoda</taxon>
        <taxon>Hexapoda</taxon>
        <taxon>Insecta</taxon>
        <taxon>Pterygota</taxon>
        <taxon>Neoptera</taxon>
        <taxon>Paraneoptera</taxon>
        <taxon>Hemiptera</taxon>
        <taxon>Auchenorrhyncha</taxon>
        <taxon>Membracoidea</taxon>
        <taxon>Cicadellidae</taxon>
        <taxon>Cicadellinae</taxon>
        <taxon>Cicadellini</taxon>
        <taxon>Graphocephala</taxon>
    </lineage>
</organism>
<dbReference type="CDD" id="cd18787">
    <property type="entry name" value="SF2_C_DEAD"/>
    <property type="match status" value="1"/>
</dbReference>
<evidence type="ECO:0000256" key="4">
    <source>
        <dbReference type="ARBA" id="ARBA00022490"/>
    </source>
</evidence>
<evidence type="ECO:0000259" key="14">
    <source>
        <dbReference type="PROSITE" id="PS51192"/>
    </source>
</evidence>
<feature type="compositionally biased region" description="Low complexity" evidence="13">
    <location>
        <begin position="53"/>
        <end position="66"/>
    </location>
</feature>
<protein>
    <recommendedName>
        <fullName evidence="3">RNA helicase</fullName>
        <ecNumber evidence="3">3.6.4.13</ecNumber>
    </recommendedName>
</protein>
<evidence type="ECO:0000256" key="5">
    <source>
        <dbReference type="ARBA" id="ARBA00022741"/>
    </source>
</evidence>
<dbReference type="PROSITE" id="PS51195">
    <property type="entry name" value="Q_MOTIF"/>
    <property type="match status" value="1"/>
</dbReference>
<comment type="subcellular location">
    <subcellularLocation>
        <location evidence="2">Cytoplasm</location>
    </subcellularLocation>
    <subcellularLocation>
        <location evidence="1">Nucleus</location>
    </subcellularLocation>
</comment>
<evidence type="ECO:0000259" key="15">
    <source>
        <dbReference type="PROSITE" id="PS51194"/>
    </source>
</evidence>
<dbReference type="FunFam" id="3.40.50.300:FF:000849">
    <property type="entry name" value="ATP-dependent RNA helicase DBP5"/>
    <property type="match status" value="1"/>
</dbReference>
<evidence type="ECO:0000256" key="13">
    <source>
        <dbReference type="SAM" id="MobiDB-lite"/>
    </source>
</evidence>
<dbReference type="InterPro" id="IPR014001">
    <property type="entry name" value="Helicase_ATP-bd"/>
</dbReference>
<evidence type="ECO:0000256" key="6">
    <source>
        <dbReference type="ARBA" id="ARBA00022801"/>
    </source>
</evidence>
<dbReference type="InterPro" id="IPR014014">
    <property type="entry name" value="RNA_helicase_DEAD_Q_motif"/>
</dbReference>
<keyword evidence="4" id="KW-0963">Cytoplasm</keyword>
<evidence type="ECO:0000256" key="9">
    <source>
        <dbReference type="ARBA" id="ARBA00022884"/>
    </source>
</evidence>